<feature type="signal peptide" evidence="1">
    <location>
        <begin position="1"/>
        <end position="21"/>
    </location>
</feature>
<dbReference type="PROSITE" id="PS50041">
    <property type="entry name" value="C_TYPE_LECTIN_2"/>
    <property type="match status" value="2"/>
</dbReference>
<dbReference type="SUPFAM" id="SSF56496">
    <property type="entry name" value="Fibrinogen C-terminal domain-like"/>
    <property type="match status" value="1"/>
</dbReference>
<dbReference type="PROSITE" id="PS51406">
    <property type="entry name" value="FIBRINOGEN_C_2"/>
    <property type="match status" value="1"/>
</dbReference>
<evidence type="ECO:0000313" key="4">
    <source>
        <dbReference type="Proteomes" id="UP000887566"/>
    </source>
</evidence>
<dbReference type="InterPro" id="IPR050111">
    <property type="entry name" value="C-type_lectin/snaclec_domain"/>
</dbReference>
<dbReference type="SUPFAM" id="SSF56436">
    <property type="entry name" value="C-type lectin-like"/>
    <property type="match status" value="2"/>
</dbReference>
<feature type="domain" description="C-type lectin" evidence="2">
    <location>
        <begin position="175"/>
        <end position="300"/>
    </location>
</feature>
<dbReference type="InterPro" id="IPR016187">
    <property type="entry name" value="CTDL_fold"/>
</dbReference>
<dbReference type="InterPro" id="IPR001304">
    <property type="entry name" value="C-type_lectin-like"/>
</dbReference>
<dbReference type="WBParaSite" id="PSAMB.scaffold580size46620.g7061.t1">
    <property type="protein sequence ID" value="PSAMB.scaffold580size46620.g7061.t1"/>
    <property type="gene ID" value="PSAMB.scaffold580size46620.g7061"/>
</dbReference>
<dbReference type="InterPro" id="IPR002181">
    <property type="entry name" value="Fibrinogen_a/b/g_C_dom"/>
</dbReference>
<dbReference type="InterPro" id="IPR014716">
    <property type="entry name" value="Fibrinogen_a/b/g_C_1"/>
</dbReference>
<dbReference type="Gene3D" id="3.90.215.10">
    <property type="entry name" value="Gamma Fibrinogen, chain A, domain 1"/>
    <property type="match status" value="1"/>
</dbReference>
<feature type="domain" description="C-type lectin" evidence="2">
    <location>
        <begin position="33"/>
        <end position="155"/>
    </location>
</feature>
<keyword evidence="4" id="KW-1185">Reference proteome</keyword>
<sequence>MFSSKDISILFLLSFCQTSKTNDVSTPHVCQQQSGKCFTVIVDQQLNWNEAEKYCETTLPNGRLASIHSVFDATLISAWLPFLSTDPWFGGIQLGALPFQYTDASPMDYTNWTPGQPTLPCAQICHSTEKNAGIQCQLGKWRTADCAASAQFICQYGNYSINTPPTVVQQSCNQDNGKCFTLVIGSLSWTAAEQFCENQIHNGTIASLASITDISDANILATLLQHPSVNSNLWIGGFAFAGPPIRWTDKSTFTFTNWALNQPPSFLSGCVQVCQKTDSTCIQGKWTVVPCETMQSFICENLSYIAKDCRELHQLYSDLPSGVYRLRPPGIPTFNAYCDMETDGGGWTVFQSVNVAKAID</sequence>
<dbReference type="AlphaFoldDB" id="A0A914WZ19"/>
<dbReference type="InterPro" id="IPR016186">
    <property type="entry name" value="C-type_lectin-like/link_sf"/>
</dbReference>
<feature type="chain" id="PRO_5037884502" evidence="1">
    <location>
        <begin position="22"/>
        <end position="360"/>
    </location>
</feature>
<accession>A0A914WZ19</accession>
<dbReference type="PANTHER" id="PTHR22803">
    <property type="entry name" value="MANNOSE, PHOSPHOLIPASE, LECTIN RECEPTOR RELATED"/>
    <property type="match status" value="1"/>
</dbReference>
<dbReference type="Proteomes" id="UP000887566">
    <property type="component" value="Unplaced"/>
</dbReference>
<dbReference type="CDD" id="cd00037">
    <property type="entry name" value="CLECT"/>
    <property type="match status" value="2"/>
</dbReference>
<evidence type="ECO:0000313" key="5">
    <source>
        <dbReference type="WBParaSite" id="PSAMB.scaffold580size46620.g7061.t1"/>
    </source>
</evidence>
<evidence type="ECO:0000256" key="1">
    <source>
        <dbReference type="SAM" id="SignalP"/>
    </source>
</evidence>
<dbReference type="Pfam" id="PF00147">
    <property type="entry name" value="Fibrinogen_C"/>
    <property type="match status" value="1"/>
</dbReference>
<proteinExistence type="predicted"/>
<dbReference type="SMART" id="SM00034">
    <property type="entry name" value="CLECT"/>
    <property type="match status" value="2"/>
</dbReference>
<evidence type="ECO:0000259" key="2">
    <source>
        <dbReference type="PROSITE" id="PS50041"/>
    </source>
</evidence>
<keyword evidence="1" id="KW-0732">Signal</keyword>
<evidence type="ECO:0000259" key="3">
    <source>
        <dbReference type="PROSITE" id="PS51406"/>
    </source>
</evidence>
<name>A0A914WZ19_9BILA</name>
<dbReference type="InterPro" id="IPR036056">
    <property type="entry name" value="Fibrinogen-like_C"/>
</dbReference>
<protein>
    <submittedName>
        <fullName evidence="5">Uncharacterized protein</fullName>
    </submittedName>
</protein>
<reference evidence="5" key="1">
    <citation type="submission" date="2022-11" db="UniProtKB">
        <authorList>
            <consortium name="WormBaseParasite"/>
        </authorList>
    </citation>
    <scope>IDENTIFICATION</scope>
</reference>
<dbReference type="Gene3D" id="3.10.100.10">
    <property type="entry name" value="Mannose-Binding Protein A, subunit A"/>
    <property type="match status" value="2"/>
</dbReference>
<dbReference type="NCBIfam" id="NF040941">
    <property type="entry name" value="GGGWT_bact"/>
    <property type="match status" value="1"/>
</dbReference>
<organism evidence="4 5">
    <name type="scientific">Plectus sambesii</name>
    <dbReference type="NCBI Taxonomy" id="2011161"/>
    <lineage>
        <taxon>Eukaryota</taxon>
        <taxon>Metazoa</taxon>
        <taxon>Ecdysozoa</taxon>
        <taxon>Nematoda</taxon>
        <taxon>Chromadorea</taxon>
        <taxon>Plectida</taxon>
        <taxon>Plectina</taxon>
        <taxon>Plectoidea</taxon>
        <taxon>Plectidae</taxon>
        <taxon>Plectus</taxon>
    </lineage>
</organism>
<feature type="domain" description="Fibrinogen C-terminal" evidence="3">
    <location>
        <begin position="300"/>
        <end position="360"/>
    </location>
</feature>
<dbReference type="Pfam" id="PF00059">
    <property type="entry name" value="Lectin_C"/>
    <property type="match status" value="2"/>
</dbReference>